<feature type="region of interest" description="Disordered" evidence="1">
    <location>
        <begin position="1"/>
        <end position="94"/>
    </location>
</feature>
<evidence type="ECO:0000256" key="1">
    <source>
        <dbReference type="SAM" id="MobiDB-lite"/>
    </source>
</evidence>
<dbReference type="Proteomes" id="UP001454036">
    <property type="component" value="Unassembled WGS sequence"/>
</dbReference>
<name>A0AAV3PU26_LITER</name>
<organism evidence="2 3">
    <name type="scientific">Lithospermum erythrorhizon</name>
    <name type="common">Purple gromwell</name>
    <name type="synonym">Lithospermum officinale var. erythrorhizon</name>
    <dbReference type="NCBI Taxonomy" id="34254"/>
    <lineage>
        <taxon>Eukaryota</taxon>
        <taxon>Viridiplantae</taxon>
        <taxon>Streptophyta</taxon>
        <taxon>Embryophyta</taxon>
        <taxon>Tracheophyta</taxon>
        <taxon>Spermatophyta</taxon>
        <taxon>Magnoliopsida</taxon>
        <taxon>eudicotyledons</taxon>
        <taxon>Gunneridae</taxon>
        <taxon>Pentapetalae</taxon>
        <taxon>asterids</taxon>
        <taxon>lamiids</taxon>
        <taxon>Boraginales</taxon>
        <taxon>Boraginaceae</taxon>
        <taxon>Boraginoideae</taxon>
        <taxon>Lithospermeae</taxon>
        <taxon>Lithospermum</taxon>
    </lineage>
</organism>
<feature type="compositionally biased region" description="Polar residues" evidence="1">
    <location>
        <begin position="30"/>
        <end position="43"/>
    </location>
</feature>
<protein>
    <submittedName>
        <fullName evidence="2">Uncharacterized protein</fullName>
    </submittedName>
</protein>
<keyword evidence="3" id="KW-1185">Reference proteome</keyword>
<sequence>MTFDEDDSGKKKGLARKVSTEEGDEDNLVETMNIQPDNPTVDHTLTPDDSDEEDLTQEELFENYKVIDQESNVEKEDTDEEDDTTGGDMRTGHVESIVVDNILPEPAART</sequence>
<feature type="compositionally biased region" description="Acidic residues" evidence="1">
    <location>
        <begin position="48"/>
        <end position="61"/>
    </location>
</feature>
<accession>A0AAV3PU26</accession>
<dbReference type="AlphaFoldDB" id="A0AAV3PU26"/>
<comment type="caution">
    <text evidence="2">The sequence shown here is derived from an EMBL/GenBank/DDBJ whole genome shotgun (WGS) entry which is preliminary data.</text>
</comment>
<proteinExistence type="predicted"/>
<feature type="compositionally biased region" description="Basic and acidic residues" evidence="1">
    <location>
        <begin position="65"/>
        <end position="75"/>
    </location>
</feature>
<evidence type="ECO:0000313" key="2">
    <source>
        <dbReference type="EMBL" id="GAA0153830.1"/>
    </source>
</evidence>
<reference evidence="2 3" key="1">
    <citation type="submission" date="2024-01" db="EMBL/GenBank/DDBJ databases">
        <title>The complete chloroplast genome sequence of Lithospermum erythrorhizon: insights into the phylogenetic relationship among Boraginaceae species and the maternal lineages of purple gromwells.</title>
        <authorList>
            <person name="Okada T."/>
            <person name="Watanabe K."/>
        </authorList>
    </citation>
    <scope>NUCLEOTIDE SEQUENCE [LARGE SCALE GENOMIC DNA]</scope>
</reference>
<feature type="compositionally biased region" description="Acidic residues" evidence="1">
    <location>
        <begin position="76"/>
        <end position="85"/>
    </location>
</feature>
<evidence type="ECO:0000313" key="3">
    <source>
        <dbReference type="Proteomes" id="UP001454036"/>
    </source>
</evidence>
<dbReference type="EMBL" id="BAABME010018440">
    <property type="protein sequence ID" value="GAA0153830.1"/>
    <property type="molecule type" value="Genomic_DNA"/>
</dbReference>
<gene>
    <name evidence="2" type="ORF">LIER_37745</name>
</gene>